<dbReference type="Pfam" id="PF14622">
    <property type="entry name" value="Ribonucleas_3_3"/>
    <property type="match status" value="1"/>
</dbReference>
<dbReference type="InterPro" id="IPR036389">
    <property type="entry name" value="RNase_III_sf"/>
</dbReference>
<comment type="similarity">
    <text evidence="3">Belongs to the ribonuclease III family.</text>
</comment>
<dbReference type="NCBIfam" id="TIGR02191">
    <property type="entry name" value="RNaseIII"/>
    <property type="match status" value="1"/>
</dbReference>
<evidence type="ECO:0000259" key="17">
    <source>
        <dbReference type="PROSITE" id="PS50142"/>
    </source>
</evidence>
<dbReference type="GO" id="GO:0004525">
    <property type="term" value="F:ribonuclease III activity"/>
    <property type="evidence" value="ECO:0007669"/>
    <property type="project" value="UniProtKB-UniRule"/>
</dbReference>
<keyword evidence="10 15" id="KW-0479">Metal-binding</keyword>
<evidence type="ECO:0000313" key="18">
    <source>
        <dbReference type="EMBL" id="QGG80731.1"/>
    </source>
</evidence>
<feature type="binding site" evidence="15">
    <location>
        <position position="111"/>
    </location>
    <ligand>
        <name>Mg(2+)</name>
        <dbReference type="ChEBI" id="CHEBI:18420"/>
    </ligand>
</feature>
<organism evidence="18 19">
    <name type="scientific">Litorivicinus lipolyticus</name>
    <dbReference type="NCBI Taxonomy" id="418701"/>
    <lineage>
        <taxon>Bacteria</taxon>
        <taxon>Pseudomonadati</taxon>
        <taxon>Pseudomonadota</taxon>
        <taxon>Gammaproteobacteria</taxon>
        <taxon>Oceanospirillales</taxon>
        <taxon>Litorivicinaceae</taxon>
        <taxon>Litorivicinus</taxon>
    </lineage>
</organism>
<evidence type="ECO:0000256" key="10">
    <source>
        <dbReference type="ARBA" id="ARBA00022723"/>
    </source>
</evidence>
<evidence type="ECO:0000256" key="1">
    <source>
        <dbReference type="ARBA" id="ARBA00000109"/>
    </source>
</evidence>
<evidence type="ECO:0000256" key="3">
    <source>
        <dbReference type="ARBA" id="ARBA00010183"/>
    </source>
</evidence>
<dbReference type="Gene3D" id="1.10.1520.10">
    <property type="entry name" value="Ribonuclease III domain"/>
    <property type="match status" value="1"/>
</dbReference>
<evidence type="ECO:0000256" key="2">
    <source>
        <dbReference type="ARBA" id="ARBA00004496"/>
    </source>
</evidence>
<comment type="cofactor">
    <cofactor evidence="15">
        <name>Mg(2+)</name>
        <dbReference type="ChEBI" id="CHEBI:18420"/>
    </cofactor>
</comment>
<dbReference type="GO" id="GO:0003725">
    <property type="term" value="F:double-stranded RNA binding"/>
    <property type="evidence" value="ECO:0007669"/>
    <property type="project" value="TreeGrafter"/>
</dbReference>
<gene>
    <name evidence="15" type="primary">rnc</name>
    <name evidence="18" type="ORF">GH975_09175</name>
</gene>
<sequence length="221" mass="24386">MSALQLSRRLGHSFADEELLTLALSHRSIGPANNERLEFLGDAVLGLIIGQALFERFPGAKEGDLTRARARLVKEPTLAELARDLDVGSQLALGSGEMKSGGRQRDSILSDAVEALIGAIYLDSDFMHVRDVVLSWYATRLDEMNPQKLEKDPKTQLQEYLQARSRPLPSYQVIEESGEPHERFYVVHCVIAGFDVPFAGEGTGRRRAEQAAAQLALEAVK</sequence>
<dbReference type="SUPFAM" id="SSF54768">
    <property type="entry name" value="dsRNA-binding domain-like"/>
    <property type="match status" value="1"/>
</dbReference>
<dbReference type="GO" id="GO:0046872">
    <property type="term" value="F:metal ion binding"/>
    <property type="evidence" value="ECO:0007669"/>
    <property type="project" value="UniProtKB-KW"/>
</dbReference>
<keyword evidence="8 15" id="KW-0819">tRNA processing</keyword>
<evidence type="ECO:0000259" key="16">
    <source>
        <dbReference type="PROSITE" id="PS50137"/>
    </source>
</evidence>
<evidence type="ECO:0000256" key="8">
    <source>
        <dbReference type="ARBA" id="ARBA00022694"/>
    </source>
</evidence>
<evidence type="ECO:0000256" key="6">
    <source>
        <dbReference type="ARBA" id="ARBA00022552"/>
    </source>
</evidence>
<dbReference type="GO" id="GO:0006364">
    <property type="term" value="P:rRNA processing"/>
    <property type="evidence" value="ECO:0007669"/>
    <property type="project" value="UniProtKB-UniRule"/>
</dbReference>
<dbReference type="GO" id="GO:0008033">
    <property type="term" value="P:tRNA processing"/>
    <property type="evidence" value="ECO:0007669"/>
    <property type="project" value="UniProtKB-KW"/>
</dbReference>
<dbReference type="AlphaFoldDB" id="A0A5Q2QED8"/>
<evidence type="ECO:0000256" key="7">
    <source>
        <dbReference type="ARBA" id="ARBA00022664"/>
    </source>
</evidence>
<dbReference type="OrthoDB" id="9805026at2"/>
<proteinExistence type="inferred from homology"/>
<accession>A0A5Q2QED8</accession>
<dbReference type="SMART" id="SM00535">
    <property type="entry name" value="RIBOc"/>
    <property type="match status" value="1"/>
</dbReference>
<dbReference type="PROSITE" id="PS00517">
    <property type="entry name" value="RNASE_3_1"/>
    <property type="match status" value="1"/>
</dbReference>
<keyword evidence="9 15" id="KW-0540">Nuclease</keyword>
<reference evidence="18 19" key="1">
    <citation type="submission" date="2019-11" db="EMBL/GenBank/DDBJ databases">
        <authorList>
            <person name="Khan S.A."/>
            <person name="Jeon C.O."/>
            <person name="Chun B.H."/>
        </authorList>
    </citation>
    <scope>NUCLEOTIDE SEQUENCE [LARGE SCALE GENOMIC DNA]</scope>
    <source>
        <strain evidence="18 19">IMCC 1097</strain>
    </source>
</reference>
<dbReference type="EMBL" id="CP045871">
    <property type="protein sequence ID" value="QGG80731.1"/>
    <property type="molecule type" value="Genomic_DNA"/>
</dbReference>
<keyword evidence="13 15" id="KW-0460">Magnesium</keyword>
<dbReference type="PROSITE" id="PS50137">
    <property type="entry name" value="DS_RBD"/>
    <property type="match status" value="1"/>
</dbReference>
<keyword evidence="14 15" id="KW-0694">RNA-binding</keyword>
<keyword evidence="5 15" id="KW-0963">Cytoplasm</keyword>
<dbReference type="SMART" id="SM00358">
    <property type="entry name" value="DSRM"/>
    <property type="match status" value="1"/>
</dbReference>
<feature type="active site" evidence="15">
    <location>
        <position position="42"/>
    </location>
</feature>
<dbReference type="SUPFAM" id="SSF69065">
    <property type="entry name" value="RNase III domain-like"/>
    <property type="match status" value="1"/>
</dbReference>
<evidence type="ECO:0000256" key="13">
    <source>
        <dbReference type="ARBA" id="ARBA00022842"/>
    </source>
</evidence>
<dbReference type="Pfam" id="PF00035">
    <property type="entry name" value="dsrm"/>
    <property type="match status" value="1"/>
</dbReference>
<evidence type="ECO:0000313" key="19">
    <source>
        <dbReference type="Proteomes" id="UP000388235"/>
    </source>
</evidence>
<comment type="function">
    <text evidence="15">Digests double-stranded RNA. Involved in the processing of primary rRNA transcript to yield the immediate precursors to the large and small rRNAs (23S and 16S). Processes some mRNAs, and tRNAs when they are encoded in the rRNA operon. Processes pre-crRNA and tracrRNA of type II CRISPR loci if present in the organism.</text>
</comment>
<keyword evidence="15" id="KW-0699">rRNA-binding</keyword>
<dbReference type="GO" id="GO:0042802">
    <property type="term" value="F:identical protein binding"/>
    <property type="evidence" value="ECO:0007669"/>
    <property type="project" value="UniProtKB-ARBA"/>
</dbReference>
<keyword evidence="12 15" id="KW-0378">Hydrolase</keyword>
<dbReference type="KEGG" id="llp:GH975_09175"/>
<feature type="active site" evidence="15">
    <location>
        <position position="114"/>
    </location>
</feature>
<keyword evidence="6 15" id="KW-0698">rRNA processing</keyword>
<dbReference type="CDD" id="cd00593">
    <property type="entry name" value="RIBOc"/>
    <property type="match status" value="1"/>
</dbReference>
<dbReference type="FunFam" id="1.10.1520.10:FF:000001">
    <property type="entry name" value="Ribonuclease 3"/>
    <property type="match status" value="1"/>
</dbReference>
<feature type="binding site" evidence="15">
    <location>
        <position position="114"/>
    </location>
    <ligand>
        <name>Mg(2+)</name>
        <dbReference type="ChEBI" id="CHEBI:18420"/>
    </ligand>
</feature>
<dbReference type="FunFam" id="3.30.160.20:FF:000003">
    <property type="entry name" value="Ribonuclease 3"/>
    <property type="match status" value="1"/>
</dbReference>
<evidence type="ECO:0000256" key="5">
    <source>
        <dbReference type="ARBA" id="ARBA00022490"/>
    </source>
</evidence>
<evidence type="ECO:0000256" key="9">
    <source>
        <dbReference type="ARBA" id="ARBA00022722"/>
    </source>
</evidence>
<dbReference type="HAMAP" id="MF_00104">
    <property type="entry name" value="RNase_III"/>
    <property type="match status" value="1"/>
</dbReference>
<dbReference type="InterPro" id="IPR000999">
    <property type="entry name" value="RNase_III_dom"/>
</dbReference>
<dbReference type="GO" id="GO:0010468">
    <property type="term" value="P:regulation of gene expression"/>
    <property type="evidence" value="ECO:0007669"/>
    <property type="project" value="TreeGrafter"/>
</dbReference>
<dbReference type="PROSITE" id="PS50142">
    <property type="entry name" value="RNASE_3_2"/>
    <property type="match status" value="1"/>
</dbReference>
<evidence type="ECO:0000256" key="4">
    <source>
        <dbReference type="ARBA" id="ARBA00011738"/>
    </source>
</evidence>
<dbReference type="Gene3D" id="3.30.160.20">
    <property type="match status" value="1"/>
</dbReference>
<feature type="domain" description="DRBM" evidence="16">
    <location>
        <begin position="152"/>
        <end position="221"/>
    </location>
</feature>
<dbReference type="GO" id="GO:0005737">
    <property type="term" value="C:cytoplasm"/>
    <property type="evidence" value="ECO:0007669"/>
    <property type="project" value="UniProtKB-SubCell"/>
</dbReference>
<keyword evidence="7 15" id="KW-0507">mRNA processing</keyword>
<comment type="subunit">
    <text evidence="4 15">Homodimer.</text>
</comment>
<dbReference type="CDD" id="cd10845">
    <property type="entry name" value="DSRM_RNAse_III_family"/>
    <property type="match status" value="1"/>
</dbReference>
<feature type="domain" description="RNase III" evidence="17">
    <location>
        <begin position="3"/>
        <end position="125"/>
    </location>
</feature>
<dbReference type="Proteomes" id="UP000388235">
    <property type="component" value="Chromosome"/>
</dbReference>
<keyword evidence="19" id="KW-1185">Reference proteome</keyword>
<dbReference type="PANTHER" id="PTHR11207:SF0">
    <property type="entry name" value="RIBONUCLEASE 3"/>
    <property type="match status" value="1"/>
</dbReference>
<dbReference type="GO" id="GO:0006397">
    <property type="term" value="P:mRNA processing"/>
    <property type="evidence" value="ECO:0007669"/>
    <property type="project" value="UniProtKB-UniRule"/>
</dbReference>
<evidence type="ECO:0000256" key="11">
    <source>
        <dbReference type="ARBA" id="ARBA00022759"/>
    </source>
</evidence>
<dbReference type="EC" id="3.1.26.3" evidence="15"/>
<dbReference type="InterPro" id="IPR014720">
    <property type="entry name" value="dsRBD_dom"/>
</dbReference>
<comment type="catalytic activity">
    <reaction evidence="1 15">
        <text>Endonucleolytic cleavage to 5'-phosphomonoester.</text>
        <dbReference type="EC" id="3.1.26.3"/>
    </reaction>
</comment>
<dbReference type="InterPro" id="IPR011907">
    <property type="entry name" value="RNase_III"/>
</dbReference>
<dbReference type="PANTHER" id="PTHR11207">
    <property type="entry name" value="RIBONUCLEASE III"/>
    <property type="match status" value="1"/>
</dbReference>
<feature type="binding site" evidence="15">
    <location>
        <position position="38"/>
    </location>
    <ligand>
        <name>Mg(2+)</name>
        <dbReference type="ChEBI" id="CHEBI:18420"/>
    </ligand>
</feature>
<evidence type="ECO:0000256" key="15">
    <source>
        <dbReference type="HAMAP-Rule" id="MF_00104"/>
    </source>
</evidence>
<protein>
    <recommendedName>
        <fullName evidence="15">Ribonuclease 3</fullName>
        <ecNumber evidence="15">3.1.26.3</ecNumber>
    </recommendedName>
    <alternativeName>
        <fullName evidence="15">Ribonuclease III</fullName>
        <shortName evidence="15">RNase III</shortName>
    </alternativeName>
</protein>
<name>A0A5Q2QED8_9GAMM</name>
<keyword evidence="11 15" id="KW-0255">Endonuclease</keyword>
<evidence type="ECO:0000256" key="14">
    <source>
        <dbReference type="ARBA" id="ARBA00022884"/>
    </source>
</evidence>
<dbReference type="GO" id="GO:0019843">
    <property type="term" value="F:rRNA binding"/>
    <property type="evidence" value="ECO:0007669"/>
    <property type="project" value="UniProtKB-KW"/>
</dbReference>
<dbReference type="RefSeq" id="WP_153714235.1">
    <property type="nucleotide sequence ID" value="NZ_CP045871.1"/>
</dbReference>
<evidence type="ECO:0000256" key="12">
    <source>
        <dbReference type="ARBA" id="ARBA00022801"/>
    </source>
</evidence>
<comment type="subcellular location">
    <subcellularLocation>
        <location evidence="2 15">Cytoplasm</location>
    </subcellularLocation>
</comment>